<dbReference type="InterPro" id="IPR000524">
    <property type="entry name" value="Tscrpt_reg_HTH_GntR"/>
</dbReference>
<dbReference type="PANTHER" id="PTHR44846:SF17">
    <property type="entry name" value="GNTR-FAMILY TRANSCRIPTIONAL REGULATOR"/>
    <property type="match status" value="1"/>
</dbReference>
<dbReference type="PANTHER" id="PTHR44846">
    <property type="entry name" value="MANNOSYL-D-GLYCERATE TRANSPORT/METABOLISM SYSTEM REPRESSOR MNGR-RELATED"/>
    <property type="match status" value="1"/>
</dbReference>
<dbReference type="RefSeq" id="WP_165234061.1">
    <property type="nucleotide sequence ID" value="NZ_JAAKZV010000022.1"/>
</dbReference>
<sequence>MTIDADDPRLKSVQIADAIRQDIAGGVLNPGSRLPSHAKLAERFEVATQTIQNALKPLRDEGLLRSAGNRGTFITDDAREHLAAQPDRPAGASETAELRREVAELRKRVAALEAAVDLP</sequence>
<name>A0A6G4TXZ7_9ACTN</name>
<evidence type="ECO:0000256" key="3">
    <source>
        <dbReference type="ARBA" id="ARBA00023163"/>
    </source>
</evidence>
<evidence type="ECO:0000256" key="1">
    <source>
        <dbReference type="ARBA" id="ARBA00023015"/>
    </source>
</evidence>
<keyword evidence="6" id="KW-1185">Reference proteome</keyword>
<evidence type="ECO:0000256" key="2">
    <source>
        <dbReference type="ARBA" id="ARBA00023125"/>
    </source>
</evidence>
<dbReference type="InterPro" id="IPR036388">
    <property type="entry name" value="WH-like_DNA-bd_sf"/>
</dbReference>
<organism evidence="5 6">
    <name type="scientific">Streptomyces coryli</name>
    <dbReference type="NCBI Taxonomy" id="1128680"/>
    <lineage>
        <taxon>Bacteria</taxon>
        <taxon>Bacillati</taxon>
        <taxon>Actinomycetota</taxon>
        <taxon>Actinomycetes</taxon>
        <taxon>Kitasatosporales</taxon>
        <taxon>Streptomycetaceae</taxon>
        <taxon>Streptomyces</taxon>
    </lineage>
</organism>
<keyword evidence="2" id="KW-0238">DNA-binding</keyword>
<evidence type="ECO:0000259" key="4">
    <source>
        <dbReference type="PROSITE" id="PS50949"/>
    </source>
</evidence>
<dbReference type="SMART" id="SM00345">
    <property type="entry name" value="HTH_GNTR"/>
    <property type="match status" value="1"/>
</dbReference>
<dbReference type="PRINTS" id="PR00035">
    <property type="entry name" value="HTHGNTR"/>
</dbReference>
<dbReference type="GO" id="GO:0003677">
    <property type="term" value="F:DNA binding"/>
    <property type="evidence" value="ECO:0007669"/>
    <property type="project" value="UniProtKB-KW"/>
</dbReference>
<dbReference type="Gene3D" id="1.10.10.10">
    <property type="entry name" value="Winged helix-like DNA-binding domain superfamily/Winged helix DNA-binding domain"/>
    <property type="match status" value="1"/>
</dbReference>
<evidence type="ECO:0000313" key="5">
    <source>
        <dbReference type="EMBL" id="NGN63871.1"/>
    </source>
</evidence>
<dbReference type="Pfam" id="PF00392">
    <property type="entry name" value="GntR"/>
    <property type="match status" value="1"/>
</dbReference>
<dbReference type="EMBL" id="JAAKZV010000022">
    <property type="protein sequence ID" value="NGN63871.1"/>
    <property type="molecule type" value="Genomic_DNA"/>
</dbReference>
<dbReference type="InterPro" id="IPR050679">
    <property type="entry name" value="Bact_HTH_transcr_reg"/>
</dbReference>
<keyword evidence="3" id="KW-0804">Transcription</keyword>
<dbReference type="GO" id="GO:0045892">
    <property type="term" value="P:negative regulation of DNA-templated transcription"/>
    <property type="evidence" value="ECO:0007669"/>
    <property type="project" value="TreeGrafter"/>
</dbReference>
<feature type="domain" description="HTH gntR-type" evidence="4">
    <location>
        <begin position="9"/>
        <end position="77"/>
    </location>
</feature>
<keyword evidence="1" id="KW-0805">Transcription regulation</keyword>
<proteinExistence type="predicted"/>
<dbReference type="GO" id="GO:0003700">
    <property type="term" value="F:DNA-binding transcription factor activity"/>
    <property type="evidence" value="ECO:0007669"/>
    <property type="project" value="InterPro"/>
</dbReference>
<dbReference type="Proteomes" id="UP000481583">
    <property type="component" value="Unassembled WGS sequence"/>
</dbReference>
<protein>
    <submittedName>
        <fullName evidence="5">Winged helix-turn-helix transcriptional regulator</fullName>
    </submittedName>
</protein>
<reference evidence="5 6" key="1">
    <citation type="submission" date="2020-02" db="EMBL/GenBank/DDBJ databases">
        <title>Whole-genome analyses of novel actinobacteria.</title>
        <authorList>
            <person name="Sahin N."/>
        </authorList>
    </citation>
    <scope>NUCLEOTIDE SEQUENCE [LARGE SCALE GENOMIC DNA]</scope>
    <source>
        <strain evidence="5 6">A7024</strain>
    </source>
</reference>
<dbReference type="PROSITE" id="PS50949">
    <property type="entry name" value="HTH_GNTR"/>
    <property type="match status" value="1"/>
</dbReference>
<dbReference type="CDD" id="cd07377">
    <property type="entry name" value="WHTH_GntR"/>
    <property type="match status" value="1"/>
</dbReference>
<accession>A0A6G4TXZ7</accession>
<comment type="caution">
    <text evidence="5">The sequence shown here is derived from an EMBL/GenBank/DDBJ whole genome shotgun (WGS) entry which is preliminary data.</text>
</comment>
<dbReference type="InterPro" id="IPR036390">
    <property type="entry name" value="WH_DNA-bd_sf"/>
</dbReference>
<dbReference type="SUPFAM" id="SSF46785">
    <property type="entry name" value="Winged helix' DNA-binding domain"/>
    <property type="match status" value="1"/>
</dbReference>
<dbReference type="AlphaFoldDB" id="A0A6G4TXZ7"/>
<gene>
    <name evidence="5" type="ORF">G5C51_08115</name>
</gene>
<evidence type="ECO:0000313" key="6">
    <source>
        <dbReference type="Proteomes" id="UP000481583"/>
    </source>
</evidence>